<sequence>MSDQSIKIVSSSHLVSERAGELSEFEFGLTVLNNAFNRWMVRCMSAAGEKEMTGLEVQLIHHVTHRKTAKKLADICFVLNIEDTHIASYALKKLVKMGYLASEKIGKEVYFSATEDGIALCERYREVRERCLIEILLETGISNEEIGNTAQLLRMLAGVYDQAARAGASL</sequence>
<comment type="caution">
    <text evidence="2">The sequence shown here is derived from an EMBL/GenBank/DDBJ whole genome shotgun (WGS) entry which is preliminary data.</text>
</comment>
<dbReference type="PIRSF" id="PIRSF036158">
    <property type="entry name" value="UCP036158_MarR"/>
    <property type="match status" value="1"/>
</dbReference>
<dbReference type="Pfam" id="PF13463">
    <property type="entry name" value="HTH_27"/>
    <property type="match status" value="1"/>
</dbReference>
<dbReference type="Proteomes" id="UP000585721">
    <property type="component" value="Unassembled WGS sequence"/>
</dbReference>
<dbReference type="EMBL" id="JACHGR010000002">
    <property type="protein sequence ID" value="MBB6054996.1"/>
    <property type="molecule type" value="Genomic_DNA"/>
</dbReference>
<feature type="domain" description="HTH marR-type" evidence="1">
    <location>
        <begin position="52"/>
        <end position="117"/>
    </location>
</feature>
<keyword evidence="3" id="KW-1185">Reference proteome</keyword>
<dbReference type="InterPro" id="IPR000835">
    <property type="entry name" value="HTH_MarR-typ"/>
</dbReference>
<dbReference type="GO" id="GO:0003700">
    <property type="term" value="F:DNA-binding transcription factor activity"/>
    <property type="evidence" value="ECO:0007669"/>
    <property type="project" value="InterPro"/>
</dbReference>
<evidence type="ECO:0000313" key="3">
    <source>
        <dbReference type="Proteomes" id="UP000585721"/>
    </source>
</evidence>
<name>A0A841GED1_9GAMM</name>
<evidence type="ECO:0000259" key="1">
    <source>
        <dbReference type="Pfam" id="PF13463"/>
    </source>
</evidence>
<dbReference type="Gene3D" id="1.10.10.10">
    <property type="entry name" value="Winged helix-like DNA-binding domain superfamily/Winged helix DNA-binding domain"/>
    <property type="match status" value="1"/>
</dbReference>
<reference evidence="2 3" key="1">
    <citation type="submission" date="2020-08" db="EMBL/GenBank/DDBJ databases">
        <title>Genomic Encyclopedia of Type Strains, Phase IV (KMG-IV): sequencing the most valuable type-strain genomes for metagenomic binning, comparative biology and taxonomic classification.</title>
        <authorList>
            <person name="Goeker M."/>
        </authorList>
    </citation>
    <scope>NUCLEOTIDE SEQUENCE [LARGE SCALE GENOMIC DNA]</scope>
    <source>
        <strain evidence="2 3">DSM 22975</strain>
    </source>
</reference>
<dbReference type="InterPro" id="IPR036388">
    <property type="entry name" value="WH-like_DNA-bd_sf"/>
</dbReference>
<dbReference type="RefSeq" id="WP_188025784.1">
    <property type="nucleotide sequence ID" value="NZ_JACHGR010000002.1"/>
</dbReference>
<evidence type="ECO:0000313" key="2">
    <source>
        <dbReference type="EMBL" id="MBB6054996.1"/>
    </source>
</evidence>
<dbReference type="InterPro" id="IPR036390">
    <property type="entry name" value="WH_DNA-bd_sf"/>
</dbReference>
<accession>A0A841GED1</accession>
<dbReference type="SUPFAM" id="SSF46785">
    <property type="entry name" value="Winged helix' DNA-binding domain"/>
    <property type="match status" value="1"/>
</dbReference>
<gene>
    <name evidence="2" type="ORF">HNR75_000868</name>
</gene>
<proteinExistence type="predicted"/>
<dbReference type="AlphaFoldDB" id="A0A841GED1"/>
<protein>
    <submittedName>
        <fullName evidence="2">Putative MarR family transcription regulator</fullName>
    </submittedName>
</protein>
<organism evidence="2 3">
    <name type="scientific">Tolumonas osonensis</name>
    <dbReference type="NCBI Taxonomy" id="675874"/>
    <lineage>
        <taxon>Bacteria</taxon>
        <taxon>Pseudomonadati</taxon>
        <taxon>Pseudomonadota</taxon>
        <taxon>Gammaproteobacteria</taxon>
        <taxon>Aeromonadales</taxon>
        <taxon>Aeromonadaceae</taxon>
        <taxon>Tolumonas</taxon>
    </lineage>
</organism>
<dbReference type="InterPro" id="IPR014601">
    <property type="entry name" value="Trans_reg_MarR_HTH"/>
</dbReference>